<reference evidence="2" key="1">
    <citation type="submission" date="2016-10" db="EMBL/GenBank/DDBJ databases">
        <authorList>
            <person name="Varghese N."/>
            <person name="Submissions S."/>
        </authorList>
    </citation>
    <scope>NUCLEOTIDE SEQUENCE [LARGE SCALE GENOMIC DNA]</scope>
    <source>
        <strain evidence="2">DSM 21620</strain>
    </source>
</reference>
<dbReference type="RefSeq" id="WP_093728447.1">
    <property type="nucleotide sequence ID" value="NZ_FMZB01000012.1"/>
</dbReference>
<gene>
    <name evidence="1" type="ORF">SAMN05421663_11267</name>
</gene>
<name>A0A1G6VDX7_9BACI</name>
<dbReference type="Proteomes" id="UP000198666">
    <property type="component" value="Unassembled WGS sequence"/>
</dbReference>
<evidence type="ECO:0000313" key="1">
    <source>
        <dbReference type="EMBL" id="SDD51910.1"/>
    </source>
</evidence>
<dbReference type="EMBL" id="FMZB01000012">
    <property type="protein sequence ID" value="SDD51910.1"/>
    <property type="molecule type" value="Genomic_DNA"/>
</dbReference>
<evidence type="ECO:0008006" key="3">
    <source>
        <dbReference type="Google" id="ProtNLM"/>
    </source>
</evidence>
<accession>A0A1G6VDX7</accession>
<dbReference type="OrthoDB" id="2427546at2"/>
<evidence type="ECO:0000313" key="2">
    <source>
        <dbReference type="Proteomes" id="UP000198666"/>
    </source>
</evidence>
<organism evidence="1 2">
    <name type="scientific">Terribacillus halophilus</name>
    <dbReference type="NCBI Taxonomy" id="361279"/>
    <lineage>
        <taxon>Bacteria</taxon>
        <taxon>Bacillati</taxon>
        <taxon>Bacillota</taxon>
        <taxon>Bacilli</taxon>
        <taxon>Bacillales</taxon>
        <taxon>Bacillaceae</taxon>
        <taxon>Terribacillus</taxon>
    </lineage>
</organism>
<keyword evidence="2" id="KW-1185">Reference proteome</keyword>
<dbReference type="AlphaFoldDB" id="A0A1G6VDX7"/>
<proteinExistence type="predicted"/>
<sequence>MKRSCMEAELYCIHCREESPFTITYINDKLKTICCTQCHHAIDVRLDLQKEFKQEWQNRILSKPSRMTTEYKDDLSQFLFTLPIRLASKPYRLYHDIKESRIIMRDFKDVKHW</sequence>
<protein>
    <recommendedName>
        <fullName evidence="3">Bh protein</fullName>
    </recommendedName>
</protein>